<dbReference type="Proteomes" id="UP001195483">
    <property type="component" value="Unassembled WGS sequence"/>
</dbReference>
<accession>A0AAE0SU84</accession>
<reference evidence="2" key="3">
    <citation type="submission" date="2023-05" db="EMBL/GenBank/DDBJ databases">
        <authorList>
            <person name="Smith C.H."/>
        </authorList>
    </citation>
    <scope>NUCLEOTIDE SEQUENCE</scope>
    <source>
        <strain evidence="2">CHS0354</strain>
        <tissue evidence="2">Mantle</tissue>
    </source>
</reference>
<dbReference type="AlphaFoldDB" id="A0AAE0SU84"/>
<reference evidence="2" key="2">
    <citation type="journal article" date="2021" name="Genome Biol. Evol.">
        <title>Developing a high-quality reference genome for a parasitic bivalve with doubly uniparental inheritance (Bivalvia: Unionida).</title>
        <authorList>
            <person name="Smith C.H."/>
        </authorList>
    </citation>
    <scope>NUCLEOTIDE SEQUENCE</scope>
    <source>
        <strain evidence="2">CHS0354</strain>
        <tissue evidence="2">Mantle</tissue>
    </source>
</reference>
<name>A0AAE0SU84_9BIVA</name>
<feature type="region of interest" description="Disordered" evidence="1">
    <location>
        <begin position="1"/>
        <end position="32"/>
    </location>
</feature>
<evidence type="ECO:0000313" key="3">
    <source>
        <dbReference type="Proteomes" id="UP001195483"/>
    </source>
</evidence>
<sequence>MTWIKGDSSESAVSNNANELNQVNADDGMQGKTRTKGDINWMLHQSLYSVEANAMKKSSSRFQLQLRNHIRKLHLEQDRPYADLNKIHLSDDIDATAKLVSASHDCV</sequence>
<comment type="caution">
    <text evidence="2">The sequence shown here is derived from an EMBL/GenBank/DDBJ whole genome shotgun (WGS) entry which is preliminary data.</text>
</comment>
<organism evidence="2 3">
    <name type="scientific">Potamilus streckersoni</name>
    <dbReference type="NCBI Taxonomy" id="2493646"/>
    <lineage>
        <taxon>Eukaryota</taxon>
        <taxon>Metazoa</taxon>
        <taxon>Spiralia</taxon>
        <taxon>Lophotrochozoa</taxon>
        <taxon>Mollusca</taxon>
        <taxon>Bivalvia</taxon>
        <taxon>Autobranchia</taxon>
        <taxon>Heteroconchia</taxon>
        <taxon>Palaeoheterodonta</taxon>
        <taxon>Unionida</taxon>
        <taxon>Unionoidea</taxon>
        <taxon>Unionidae</taxon>
        <taxon>Ambleminae</taxon>
        <taxon>Lampsilini</taxon>
        <taxon>Potamilus</taxon>
    </lineage>
</organism>
<evidence type="ECO:0000256" key="1">
    <source>
        <dbReference type="SAM" id="MobiDB-lite"/>
    </source>
</evidence>
<reference evidence="2" key="1">
    <citation type="journal article" date="2021" name="Genome Biol. Evol.">
        <title>A High-Quality Reference Genome for a Parasitic Bivalve with Doubly Uniparental Inheritance (Bivalvia: Unionida).</title>
        <authorList>
            <person name="Smith C.H."/>
        </authorList>
    </citation>
    <scope>NUCLEOTIDE SEQUENCE</scope>
    <source>
        <strain evidence="2">CHS0354</strain>
    </source>
</reference>
<proteinExistence type="predicted"/>
<feature type="compositionally biased region" description="Low complexity" evidence="1">
    <location>
        <begin position="9"/>
        <end position="21"/>
    </location>
</feature>
<protein>
    <submittedName>
        <fullName evidence="2">Uncharacterized protein</fullName>
    </submittedName>
</protein>
<dbReference type="EMBL" id="JAEAOA010001264">
    <property type="protein sequence ID" value="KAK3598179.1"/>
    <property type="molecule type" value="Genomic_DNA"/>
</dbReference>
<gene>
    <name evidence="2" type="ORF">CHS0354_020734</name>
</gene>
<keyword evidence="3" id="KW-1185">Reference proteome</keyword>
<evidence type="ECO:0000313" key="2">
    <source>
        <dbReference type="EMBL" id="KAK3598179.1"/>
    </source>
</evidence>